<reference evidence="1 2" key="1">
    <citation type="journal article" date="2006" name="Science">
        <title>The genome of black cottonwood, Populus trichocarpa (Torr. &amp; Gray).</title>
        <authorList>
            <person name="Tuskan G.A."/>
            <person name="Difazio S."/>
            <person name="Jansson S."/>
            <person name="Bohlmann J."/>
            <person name="Grigoriev I."/>
            <person name="Hellsten U."/>
            <person name="Putnam N."/>
            <person name="Ralph S."/>
            <person name="Rombauts S."/>
            <person name="Salamov A."/>
            <person name="Schein J."/>
            <person name="Sterck L."/>
            <person name="Aerts A."/>
            <person name="Bhalerao R.R."/>
            <person name="Bhalerao R.P."/>
            <person name="Blaudez D."/>
            <person name="Boerjan W."/>
            <person name="Brun A."/>
            <person name="Brunner A."/>
            <person name="Busov V."/>
            <person name="Campbell M."/>
            <person name="Carlson J."/>
            <person name="Chalot M."/>
            <person name="Chapman J."/>
            <person name="Chen G.L."/>
            <person name="Cooper D."/>
            <person name="Coutinho P.M."/>
            <person name="Couturier J."/>
            <person name="Covert S."/>
            <person name="Cronk Q."/>
            <person name="Cunningham R."/>
            <person name="Davis J."/>
            <person name="Degroeve S."/>
            <person name="Dejardin A."/>
            <person name="Depamphilis C."/>
            <person name="Detter J."/>
            <person name="Dirks B."/>
            <person name="Dubchak I."/>
            <person name="Duplessis S."/>
            <person name="Ehlting J."/>
            <person name="Ellis B."/>
            <person name="Gendler K."/>
            <person name="Goodstein D."/>
            <person name="Gribskov M."/>
            <person name="Grimwood J."/>
            <person name="Groover A."/>
            <person name="Gunter L."/>
            <person name="Hamberger B."/>
            <person name="Heinze B."/>
            <person name="Helariutta Y."/>
            <person name="Henrissat B."/>
            <person name="Holligan D."/>
            <person name="Holt R."/>
            <person name="Huang W."/>
            <person name="Islam-Faridi N."/>
            <person name="Jones S."/>
            <person name="Jones-Rhoades M."/>
            <person name="Jorgensen R."/>
            <person name="Joshi C."/>
            <person name="Kangasjarvi J."/>
            <person name="Karlsson J."/>
            <person name="Kelleher C."/>
            <person name="Kirkpatrick R."/>
            <person name="Kirst M."/>
            <person name="Kohler A."/>
            <person name="Kalluri U."/>
            <person name="Larimer F."/>
            <person name="Leebens-Mack J."/>
            <person name="Leple J.C."/>
            <person name="Locascio P."/>
            <person name="Lou Y."/>
            <person name="Lucas S."/>
            <person name="Martin F."/>
            <person name="Montanini B."/>
            <person name="Napoli C."/>
            <person name="Nelson D.R."/>
            <person name="Nelson C."/>
            <person name="Nieminen K."/>
            <person name="Nilsson O."/>
            <person name="Pereda V."/>
            <person name="Peter G."/>
            <person name="Philippe R."/>
            <person name="Pilate G."/>
            <person name="Poliakov A."/>
            <person name="Razumovskaya J."/>
            <person name="Richardson P."/>
            <person name="Rinaldi C."/>
            <person name="Ritland K."/>
            <person name="Rouze P."/>
            <person name="Ryaboy D."/>
            <person name="Schmutz J."/>
            <person name="Schrader J."/>
            <person name="Segerman B."/>
            <person name="Shin H."/>
            <person name="Siddiqui A."/>
            <person name="Sterky F."/>
            <person name="Terry A."/>
            <person name="Tsai C.J."/>
            <person name="Uberbacher E."/>
            <person name="Unneberg P."/>
            <person name="Vahala J."/>
            <person name="Wall K."/>
            <person name="Wessler S."/>
            <person name="Yang G."/>
            <person name="Yin T."/>
            <person name="Douglas C."/>
            <person name="Marra M."/>
            <person name="Sandberg G."/>
            <person name="Van de Peer Y."/>
            <person name="Rokhsar D."/>
        </authorList>
    </citation>
    <scope>NUCLEOTIDE SEQUENCE [LARGE SCALE GENOMIC DNA]</scope>
    <source>
        <strain evidence="2">cv. Nisqually</strain>
    </source>
</reference>
<evidence type="ECO:0000313" key="1">
    <source>
        <dbReference type="EMBL" id="PNT49878.1"/>
    </source>
</evidence>
<accession>A0A2K2BJC9</accession>
<sequence>MTEVQIDNISLVPNITSVDDHFSFLKPNVFLLDFLVTRTLLSKSYFRSHKHCSNKGMYTFLLYQRKIFFMIEVLFSLGTLVELSVW</sequence>
<dbReference type="InParanoid" id="A0A2K2BJC9"/>
<name>A0A2K2BJC9_POPTR</name>
<evidence type="ECO:0000313" key="2">
    <source>
        <dbReference type="Proteomes" id="UP000006729"/>
    </source>
</evidence>
<protein>
    <submittedName>
        <fullName evidence="1">Uncharacterized protein</fullName>
    </submittedName>
</protein>
<gene>
    <name evidence="1" type="ORF">POPTR_002G155900</name>
</gene>
<dbReference type="Proteomes" id="UP000006729">
    <property type="component" value="Chromosome 2"/>
</dbReference>
<proteinExistence type="predicted"/>
<keyword evidence="2" id="KW-1185">Reference proteome</keyword>
<dbReference type="AlphaFoldDB" id="A0A2K2BJC9"/>
<organism evidence="1 2">
    <name type="scientific">Populus trichocarpa</name>
    <name type="common">Western balsam poplar</name>
    <name type="synonym">Populus balsamifera subsp. trichocarpa</name>
    <dbReference type="NCBI Taxonomy" id="3694"/>
    <lineage>
        <taxon>Eukaryota</taxon>
        <taxon>Viridiplantae</taxon>
        <taxon>Streptophyta</taxon>
        <taxon>Embryophyta</taxon>
        <taxon>Tracheophyta</taxon>
        <taxon>Spermatophyta</taxon>
        <taxon>Magnoliopsida</taxon>
        <taxon>eudicotyledons</taxon>
        <taxon>Gunneridae</taxon>
        <taxon>Pentapetalae</taxon>
        <taxon>rosids</taxon>
        <taxon>fabids</taxon>
        <taxon>Malpighiales</taxon>
        <taxon>Salicaceae</taxon>
        <taxon>Saliceae</taxon>
        <taxon>Populus</taxon>
    </lineage>
</organism>
<dbReference type="EMBL" id="CM009291">
    <property type="protein sequence ID" value="PNT49878.1"/>
    <property type="molecule type" value="Genomic_DNA"/>
</dbReference>